<feature type="coiled-coil region" evidence="1">
    <location>
        <begin position="78"/>
        <end position="109"/>
    </location>
</feature>
<evidence type="ECO:0000313" key="3">
    <source>
        <dbReference type="EMBL" id="JAI31604.1"/>
    </source>
</evidence>
<keyword evidence="1" id="KW-0175">Coiled coil</keyword>
<evidence type="ECO:0000259" key="2">
    <source>
        <dbReference type="PROSITE" id="PS51029"/>
    </source>
</evidence>
<dbReference type="AlphaFoldDB" id="A0A0K8UY60"/>
<protein>
    <recommendedName>
        <fullName evidence="2">MADF domain-containing protein</fullName>
    </recommendedName>
</protein>
<reference evidence="3" key="1">
    <citation type="submission" date="2015-06" db="EMBL/GenBank/DDBJ databases">
        <authorList>
            <person name="Hoefler B.C."/>
            <person name="Straight P.D."/>
        </authorList>
    </citation>
    <scope>NUCLEOTIDE SEQUENCE</scope>
</reference>
<dbReference type="Pfam" id="PF10545">
    <property type="entry name" value="MADF_DNA_bdg"/>
    <property type="match status" value="1"/>
</dbReference>
<dbReference type="EMBL" id="GDHF01020710">
    <property type="protein sequence ID" value="JAI31604.1"/>
    <property type="molecule type" value="Transcribed_RNA"/>
</dbReference>
<feature type="domain" description="MADF" evidence="2">
    <location>
        <begin position="45"/>
        <end position="137"/>
    </location>
</feature>
<dbReference type="PANTHER" id="PTHR21505:SF15">
    <property type="entry name" value="RE18252P"/>
    <property type="match status" value="1"/>
</dbReference>
<feature type="non-terminal residue" evidence="3">
    <location>
        <position position="1"/>
    </location>
</feature>
<gene>
    <name evidence="3" type="ORF">c0_g1_i1</name>
</gene>
<dbReference type="SMART" id="SM00595">
    <property type="entry name" value="MADF"/>
    <property type="match status" value="1"/>
</dbReference>
<dbReference type="PROSITE" id="PS51029">
    <property type="entry name" value="MADF"/>
    <property type="match status" value="1"/>
</dbReference>
<name>A0A0K8UY60_BACLA</name>
<dbReference type="PANTHER" id="PTHR21505">
    <property type="entry name" value="MADF DOMAIN-CONTAINING PROTEIN-RELATED"/>
    <property type="match status" value="1"/>
</dbReference>
<proteinExistence type="predicted"/>
<dbReference type="InterPro" id="IPR006578">
    <property type="entry name" value="MADF-dom"/>
</dbReference>
<accession>A0A0K8UY60</accession>
<organism evidence="3">
    <name type="scientific">Bactrocera latifrons</name>
    <name type="common">Malaysian fruit fly</name>
    <name type="synonym">Chaetodacus latifrons</name>
    <dbReference type="NCBI Taxonomy" id="174628"/>
    <lineage>
        <taxon>Eukaryota</taxon>
        <taxon>Metazoa</taxon>
        <taxon>Ecdysozoa</taxon>
        <taxon>Arthropoda</taxon>
        <taxon>Hexapoda</taxon>
        <taxon>Insecta</taxon>
        <taxon>Pterygota</taxon>
        <taxon>Neoptera</taxon>
        <taxon>Endopterygota</taxon>
        <taxon>Diptera</taxon>
        <taxon>Brachycera</taxon>
        <taxon>Muscomorpha</taxon>
        <taxon>Tephritoidea</taxon>
        <taxon>Tephritidae</taxon>
        <taxon>Bactrocera</taxon>
        <taxon>Bactrocera</taxon>
    </lineage>
</organism>
<evidence type="ECO:0000256" key="1">
    <source>
        <dbReference type="SAM" id="Coils"/>
    </source>
</evidence>
<dbReference type="OrthoDB" id="10051975at2759"/>
<sequence>LLFVRYILVLNEKFFIKVNLTRILFTNKFVLFISPMDWPTEKLLRLIELFKKNRCLWDPKDRNYKKSNVKDRAWNNISDELERSAVETKKKMESLLASYRRERKKYELALSGSHADKAYISKWFAFNAMSFMADRSFDRRPRHDIVSS</sequence>